<dbReference type="PANTHER" id="PTHR43537:SF49">
    <property type="entry name" value="TRANSCRIPTIONAL REGULATORY PROTEIN"/>
    <property type="match status" value="1"/>
</dbReference>
<dbReference type="SUPFAM" id="SSF48008">
    <property type="entry name" value="GntR ligand-binding domain-like"/>
    <property type="match status" value="1"/>
</dbReference>
<dbReference type="InterPro" id="IPR011711">
    <property type="entry name" value="GntR_C"/>
</dbReference>
<dbReference type="PRINTS" id="PR00033">
    <property type="entry name" value="HTHASNC"/>
</dbReference>
<dbReference type="Pfam" id="PF07729">
    <property type="entry name" value="FCD"/>
    <property type="match status" value="1"/>
</dbReference>
<dbReference type="GO" id="GO:0003700">
    <property type="term" value="F:DNA-binding transcription factor activity"/>
    <property type="evidence" value="ECO:0007669"/>
    <property type="project" value="InterPro"/>
</dbReference>
<sequence>MQVASPGTSNAYRLAYESIRNLIVSGELTGGVKLVEERLAEKIGVSRTPIREAIRHLEQEGLIKNRRVYKPTKDDLIYASEFITLIESYAAKNAAQNMSKEKLSQLKQAMKESKQGTVDEIVSANKKFHDLIVSECCNPVMIAELQKKNAILSLYRHSLVKNMRPLLYEDHEEIYRAIAARNGELASELMRRHLEVDLKYMLRYSSFL</sequence>
<gene>
    <name evidence="5" type="ORF">CD33_09555</name>
</gene>
<dbReference type="STRING" id="1384057.CD33_09555"/>
<reference evidence="5 6" key="1">
    <citation type="submission" date="2014-02" db="EMBL/GenBank/DDBJ databases">
        <title>Draft genome sequence of Lysinibacillus sinduriensis JCM 15800.</title>
        <authorList>
            <person name="Zhang F."/>
            <person name="Wang G."/>
            <person name="Zhang L."/>
        </authorList>
    </citation>
    <scope>NUCLEOTIDE SEQUENCE [LARGE SCALE GENOMIC DNA]</scope>
    <source>
        <strain evidence="5 6">JCM 15800</strain>
    </source>
</reference>
<dbReference type="OrthoDB" id="114741at2"/>
<keyword evidence="2" id="KW-0238">DNA-binding</keyword>
<proteinExistence type="predicted"/>
<dbReference type="InterPro" id="IPR036388">
    <property type="entry name" value="WH-like_DNA-bd_sf"/>
</dbReference>
<name>A0A0A3HT33_9BACL</name>
<dbReference type="Pfam" id="PF00392">
    <property type="entry name" value="GntR"/>
    <property type="match status" value="1"/>
</dbReference>
<dbReference type="InterPro" id="IPR008920">
    <property type="entry name" value="TF_FadR/GntR_C"/>
</dbReference>
<keyword evidence="6" id="KW-1185">Reference proteome</keyword>
<evidence type="ECO:0000259" key="4">
    <source>
        <dbReference type="PROSITE" id="PS50949"/>
    </source>
</evidence>
<dbReference type="SMART" id="SM00895">
    <property type="entry name" value="FCD"/>
    <property type="match status" value="1"/>
</dbReference>
<organism evidence="5 6">
    <name type="scientific">Ureibacillus sinduriensis BLB-1 = JCM 15800</name>
    <dbReference type="NCBI Taxonomy" id="1384057"/>
    <lineage>
        <taxon>Bacteria</taxon>
        <taxon>Bacillati</taxon>
        <taxon>Bacillota</taxon>
        <taxon>Bacilli</taxon>
        <taxon>Bacillales</taxon>
        <taxon>Caryophanaceae</taxon>
        <taxon>Ureibacillus</taxon>
    </lineage>
</organism>
<dbReference type="AlphaFoldDB" id="A0A0A3HT33"/>
<evidence type="ECO:0000313" key="5">
    <source>
        <dbReference type="EMBL" id="KGR75741.1"/>
    </source>
</evidence>
<dbReference type="Gene3D" id="1.20.120.530">
    <property type="entry name" value="GntR ligand-binding domain-like"/>
    <property type="match status" value="1"/>
</dbReference>
<evidence type="ECO:0000313" key="6">
    <source>
        <dbReference type="Proteomes" id="UP000030408"/>
    </source>
</evidence>
<dbReference type="PROSITE" id="PS50949">
    <property type="entry name" value="HTH_GNTR"/>
    <property type="match status" value="1"/>
</dbReference>
<dbReference type="Gene3D" id="1.10.10.10">
    <property type="entry name" value="Winged helix-like DNA-binding domain superfamily/Winged helix DNA-binding domain"/>
    <property type="match status" value="1"/>
</dbReference>
<dbReference type="Proteomes" id="UP000030408">
    <property type="component" value="Unassembled WGS sequence"/>
</dbReference>
<dbReference type="SMART" id="SM00345">
    <property type="entry name" value="HTH_GNTR"/>
    <property type="match status" value="1"/>
</dbReference>
<dbReference type="EMBL" id="JPVO01000049">
    <property type="protein sequence ID" value="KGR75741.1"/>
    <property type="molecule type" value="Genomic_DNA"/>
</dbReference>
<dbReference type="GO" id="GO:0043565">
    <property type="term" value="F:sequence-specific DNA binding"/>
    <property type="evidence" value="ECO:0007669"/>
    <property type="project" value="InterPro"/>
</dbReference>
<evidence type="ECO:0000256" key="1">
    <source>
        <dbReference type="ARBA" id="ARBA00023015"/>
    </source>
</evidence>
<evidence type="ECO:0000256" key="3">
    <source>
        <dbReference type="ARBA" id="ARBA00023163"/>
    </source>
</evidence>
<comment type="caution">
    <text evidence="5">The sequence shown here is derived from an EMBL/GenBank/DDBJ whole genome shotgun (WGS) entry which is preliminary data.</text>
</comment>
<dbReference type="InterPro" id="IPR036390">
    <property type="entry name" value="WH_DNA-bd_sf"/>
</dbReference>
<keyword evidence="1" id="KW-0805">Transcription regulation</keyword>
<accession>A0A0A3HT33</accession>
<evidence type="ECO:0000256" key="2">
    <source>
        <dbReference type="ARBA" id="ARBA00023125"/>
    </source>
</evidence>
<protein>
    <recommendedName>
        <fullName evidence="4">HTH gntR-type domain-containing protein</fullName>
    </recommendedName>
</protein>
<dbReference type="PANTHER" id="PTHR43537">
    <property type="entry name" value="TRANSCRIPTIONAL REGULATOR, GNTR FAMILY"/>
    <property type="match status" value="1"/>
</dbReference>
<feature type="domain" description="HTH gntR-type" evidence="4">
    <location>
        <begin position="9"/>
        <end position="80"/>
    </location>
</feature>
<dbReference type="CDD" id="cd07377">
    <property type="entry name" value="WHTH_GntR"/>
    <property type="match status" value="1"/>
</dbReference>
<dbReference type="InterPro" id="IPR000485">
    <property type="entry name" value="AsnC-type_HTH_dom"/>
</dbReference>
<dbReference type="SUPFAM" id="SSF46785">
    <property type="entry name" value="Winged helix' DNA-binding domain"/>
    <property type="match status" value="1"/>
</dbReference>
<dbReference type="eggNOG" id="COG1802">
    <property type="taxonomic scope" value="Bacteria"/>
</dbReference>
<dbReference type="PRINTS" id="PR00035">
    <property type="entry name" value="HTHGNTR"/>
</dbReference>
<dbReference type="InterPro" id="IPR000524">
    <property type="entry name" value="Tscrpt_reg_HTH_GntR"/>
</dbReference>
<dbReference type="RefSeq" id="WP_036200248.1">
    <property type="nucleotide sequence ID" value="NZ_AVCY01000007.1"/>
</dbReference>
<keyword evidence="3" id="KW-0804">Transcription</keyword>